<dbReference type="Gene3D" id="1.10.10.60">
    <property type="entry name" value="Homeodomain-like"/>
    <property type="match status" value="2"/>
</dbReference>
<dbReference type="PROSITE" id="PS00041">
    <property type="entry name" value="HTH_ARAC_FAMILY_1"/>
    <property type="match status" value="1"/>
</dbReference>
<dbReference type="PANTHER" id="PTHR43436:SF1">
    <property type="entry name" value="TRANSCRIPTIONAL REGULATORY PROTEIN"/>
    <property type="match status" value="1"/>
</dbReference>
<evidence type="ECO:0000259" key="4">
    <source>
        <dbReference type="PROSITE" id="PS01124"/>
    </source>
</evidence>
<evidence type="ECO:0000256" key="1">
    <source>
        <dbReference type="ARBA" id="ARBA00023015"/>
    </source>
</evidence>
<dbReference type="Pfam" id="PF06719">
    <property type="entry name" value="AraC_N"/>
    <property type="match status" value="1"/>
</dbReference>
<feature type="domain" description="HTH araC/xylS-type" evidence="4">
    <location>
        <begin position="196"/>
        <end position="294"/>
    </location>
</feature>
<dbReference type="Proteomes" id="UP000779070">
    <property type="component" value="Unassembled WGS sequence"/>
</dbReference>
<dbReference type="PROSITE" id="PS01124">
    <property type="entry name" value="HTH_ARAC_FAMILY_2"/>
    <property type="match status" value="1"/>
</dbReference>
<evidence type="ECO:0000313" key="6">
    <source>
        <dbReference type="Proteomes" id="UP000779070"/>
    </source>
</evidence>
<name>A0ABS3A6P4_9VIBR</name>
<dbReference type="SMART" id="SM00342">
    <property type="entry name" value="HTH_ARAC"/>
    <property type="match status" value="1"/>
</dbReference>
<gene>
    <name evidence="5" type="ORF">JYA62_20330</name>
</gene>
<protein>
    <submittedName>
        <fullName evidence="5">AraC family transcriptional regulator</fullName>
    </submittedName>
</protein>
<dbReference type="InterPro" id="IPR009057">
    <property type="entry name" value="Homeodomain-like_sf"/>
</dbReference>
<keyword evidence="2" id="KW-0238">DNA-binding</keyword>
<reference evidence="5 6" key="1">
    <citation type="submission" date="2021-02" db="EMBL/GenBank/DDBJ databases">
        <title>Draft Genome Sequences of 5 Vibrio neptunius Strains Isolated From of Bivalve Hatcheries.</title>
        <authorList>
            <person name="Galvis F."/>
            <person name="Barja J.L."/>
            <person name="Lemos M.L."/>
            <person name="Balado M."/>
        </authorList>
    </citation>
    <scope>NUCLEOTIDE SEQUENCE [LARGE SCALE GENOMIC DNA]</scope>
    <source>
        <strain evidence="5 6">PP-145.98</strain>
    </source>
</reference>
<proteinExistence type="predicted"/>
<evidence type="ECO:0000313" key="5">
    <source>
        <dbReference type="EMBL" id="MBN3580008.1"/>
    </source>
</evidence>
<dbReference type="Pfam" id="PF12833">
    <property type="entry name" value="HTH_18"/>
    <property type="match status" value="1"/>
</dbReference>
<keyword evidence="1" id="KW-0805">Transcription regulation</keyword>
<sequence length="295" mass="33130">MTLAQLMQQYVDIYELNDLEGARETQLDGVWFYRSSKGNKRQPFVYQSGVIVLGQGNKNIHLGDEPVQYGPNDYLVVGVPMPLECEAIPTNGQPLLGLTIDIDSQLLHRLVNKLEALGFTPCKEKLQQTCGLRSVSMEASMLDVCKRIIQALCNPLELALLGEALKEELAYRALTSSEGHVLFDLAHHEGQYARVAKALDKVHRNYSESLSVQHLAEEANMSMSAFHSAFRQITLESPIQYIKKVRLNKAKELIQLEGKKVNDAARLVGYNSASQFSREFKRHFNETPTGLKLLN</sequence>
<dbReference type="InterPro" id="IPR018060">
    <property type="entry name" value="HTH_AraC"/>
</dbReference>
<evidence type="ECO:0000256" key="3">
    <source>
        <dbReference type="ARBA" id="ARBA00023163"/>
    </source>
</evidence>
<accession>A0ABS3A6P4</accession>
<dbReference type="InterPro" id="IPR009594">
    <property type="entry name" value="Tscrpt_reg_HTH_AraC_N"/>
</dbReference>
<dbReference type="RefSeq" id="WP_206371797.1">
    <property type="nucleotide sequence ID" value="NZ_CAWPTM010000108.1"/>
</dbReference>
<dbReference type="PANTHER" id="PTHR43436">
    <property type="entry name" value="ARAC-FAMILY TRANSCRIPTIONAL REGULATOR"/>
    <property type="match status" value="1"/>
</dbReference>
<keyword evidence="3" id="KW-0804">Transcription</keyword>
<dbReference type="SUPFAM" id="SSF46689">
    <property type="entry name" value="Homeodomain-like"/>
    <property type="match status" value="2"/>
</dbReference>
<keyword evidence="6" id="KW-1185">Reference proteome</keyword>
<evidence type="ECO:0000256" key="2">
    <source>
        <dbReference type="ARBA" id="ARBA00023125"/>
    </source>
</evidence>
<comment type="caution">
    <text evidence="5">The sequence shown here is derived from an EMBL/GenBank/DDBJ whole genome shotgun (WGS) entry which is preliminary data.</text>
</comment>
<organism evidence="5 6">
    <name type="scientific">Vibrio neptunius</name>
    <dbReference type="NCBI Taxonomy" id="170651"/>
    <lineage>
        <taxon>Bacteria</taxon>
        <taxon>Pseudomonadati</taxon>
        <taxon>Pseudomonadota</taxon>
        <taxon>Gammaproteobacteria</taxon>
        <taxon>Vibrionales</taxon>
        <taxon>Vibrionaceae</taxon>
        <taxon>Vibrio</taxon>
    </lineage>
</organism>
<dbReference type="InterPro" id="IPR018062">
    <property type="entry name" value="HTH_AraC-typ_CS"/>
</dbReference>
<dbReference type="EMBL" id="JAFHLB010000034">
    <property type="protein sequence ID" value="MBN3580008.1"/>
    <property type="molecule type" value="Genomic_DNA"/>
</dbReference>